<dbReference type="PANTHER" id="PTHR46402">
    <property type="entry name" value="SET AND MYND DOMAIN-CONTAINING PROTEIN 5"/>
    <property type="match status" value="1"/>
</dbReference>
<protein>
    <recommendedName>
        <fullName evidence="4">SET domain-containing protein</fullName>
    </recommendedName>
</protein>
<dbReference type="GO" id="GO:0032259">
    <property type="term" value="P:methylation"/>
    <property type="evidence" value="ECO:0007669"/>
    <property type="project" value="UniProtKB-KW"/>
</dbReference>
<dbReference type="Gene3D" id="1.10.220.160">
    <property type="match status" value="1"/>
</dbReference>
<accession>A0A1D3D4Q5</accession>
<dbReference type="AlphaFoldDB" id="A0A1D3D4Q5"/>
<dbReference type="GO" id="GO:0042799">
    <property type="term" value="F:histone H4K20 methyltransferase activity"/>
    <property type="evidence" value="ECO:0007669"/>
    <property type="project" value="TreeGrafter"/>
</dbReference>
<dbReference type="PANTHER" id="PTHR46402:SF2">
    <property type="entry name" value="HISTONE-LYSINE N-TRIMETHYLTRANSFERASE SMYD5"/>
    <property type="match status" value="1"/>
</dbReference>
<comment type="caution">
    <text evidence="5">The sequence shown here is derived from an EMBL/GenBank/DDBJ whole genome shotgun (WGS) entry which is preliminary data.</text>
</comment>
<dbReference type="EMBL" id="JROU02000742">
    <property type="protein sequence ID" value="OEH78418.1"/>
    <property type="molecule type" value="Genomic_DNA"/>
</dbReference>
<dbReference type="SUPFAM" id="SSF82199">
    <property type="entry name" value="SET domain"/>
    <property type="match status" value="1"/>
</dbReference>
<dbReference type="InterPro" id="IPR001214">
    <property type="entry name" value="SET_dom"/>
</dbReference>
<evidence type="ECO:0000256" key="2">
    <source>
        <dbReference type="ARBA" id="ARBA00022679"/>
    </source>
</evidence>
<dbReference type="Pfam" id="PF00856">
    <property type="entry name" value="SET"/>
    <property type="match status" value="1"/>
</dbReference>
<gene>
    <name evidence="5" type="ORF">cyc_07490</name>
</gene>
<name>A0A1D3D4Q5_9EIME</name>
<keyword evidence="3" id="KW-0949">S-adenosyl-L-methionine</keyword>
<evidence type="ECO:0000313" key="5">
    <source>
        <dbReference type="EMBL" id="OEH78418.1"/>
    </source>
</evidence>
<dbReference type="PROSITE" id="PS50280">
    <property type="entry name" value="SET"/>
    <property type="match status" value="1"/>
</dbReference>
<dbReference type="VEuPathDB" id="ToxoDB:LOC34623446"/>
<evidence type="ECO:0000259" key="4">
    <source>
        <dbReference type="PROSITE" id="PS50280"/>
    </source>
</evidence>
<evidence type="ECO:0000313" key="6">
    <source>
        <dbReference type="Proteomes" id="UP000095192"/>
    </source>
</evidence>
<dbReference type="Gene3D" id="2.170.270.10">
    <property type="entry name" value="SET domain"/>
    <property type="match status" value="1"/>
</dbReference>
<dbReference type="Proteomes" id="UP000095192">
    <property type="component" value="Unassembled WGS sequence"/>
</dbReference>
<keyword evidence="6" id="KW-1185">Reference proteome</keyword>
<evidence type="ECO:0000256" key="3">
    <source>
        <dbReference type="ARBA" id="ARBA00022691"/>
    </source>
</evidence>
<organism evidence="5 6">
    <name type="scientific">Cyclospora cayetanensis</name>
    <dbReference type="NCBI Taxonomy" id="88456"/>
    <lineage>
        <taxon>Eukaryota</taxon>
        <taxon>Sar</taxon>
        <taxon>Alveolata</taxon>
        <taxon>Apicomplexa</taxon>
        <taxon>Conoidasida</taxon>
        <taxon>Coccidia</taxon>
        <taxon>Eucoccidiorida</taxon>
        <taxon>Eimeriorina</taxon>
        <taxon>Eimeriidae</taxon>
        <taxon>Cyclospora</taxon>
    </lineage>
</organism>
<evidence type="ECO:0000256" key="1">
    <source>
        <dbReference type="ARBA" id="ARBA00022603"/>
    </source>
</evidence>
<keyword evidence="2" id="KW-0808">Transferase</keyword>
<dbReference type="SMART" id="SM00317">
    <property type="entry name" value="SET"/>
    <property type="match status" value="1"/>
</dbReference>
<dbReference type="InParanoid" id="A0A1D3D4Q5"/>
<dbReference type="GO" id="GO:0045814">
    <property type="term" value="P:negative regulation of gene expression, epigenetic"/>
    <property type="evidence" value="ECO:0007669"/>
    <property type="project" value="TreeGrafter"/>
</dbReference>
<dbReference type="VEuPathDB" id="ToxoDB:cyc_07490"/>
<sequence>MMGDHAQQLQAFPQSTCVRVEFLGAKRGRGLVASESIGTAEVIYTEDSPLLVVQHEFSRLCGLTCSNCLCFVGSLKDAIRHILTNSGNLSSVARLNTLPDAFLEKHRLVLGPVVPCGEPGCEAVFCSEACRQHARRDTLHRMLCVDAKESRHWRAFLAHARRHHDGLVMAGLCVAQVLFEVRFKGRCLPEILQSFLQFHSAPWESLAPTIASTGEAPKDGRRHLHTDTAEGRVALLQESLALLKEALYPFVQPTPLENPPDILSTEKAKKDASFARLFELNFYSHLMPDAPQSSVSSEERLEKKAQEAAEADAVEVLKGLLRDVYVVTRWNEEETLDAFEAGVSQGSDALREDFRGAPLLPFIGAGLFAFGSLTNHSCWPNAEADFPLPKPSLEVRALRPIAEGEEVVISYIDESLSLHERQKILQTATEALLVLMKAPECADGAQLEDLLARRTGIPVGVVSEIRAWVGRRCST</sequence>
<keyword evidence="1" id="KW-0489">Methyltransferase</keyword>
<dbReference type="CDD" id="cd20071">
    <property type="entry name" value="SET_SMYD"/>
    <property type="match status" value="1"/>
</dbReference>
<reference evidence="5 6" key="1">
    <citation type="journal article" date="2016" name="BMC Genomics">
        <title>Comparative genomics reveals Cyclospora cayetanensis possesses coccidia-like metabolism and invasion components but unique surface antigens.</title>
        <authorList>
            <person name="Liu S."/>
            <person name="Wang L."/>
            <person name="Zheng H."/>
            <person name="Xu Z."/>
            <person name="Roellig D.M."/>
            <person name="Li N."/>
            <person name="Frace M.A."/>
            <person name="Tang K."/>
            <person name="Arrowood M.J."/>
            <person name="Moss D.M."/>
            <person name="Zhang L."/>
            <person name="Feng Y."/>
            <person name="Xiao L."/>
        </authorList>
    </citation>
    <scope>NUCLEOTIDE SEQUENCE [LARGE SCALE GENOMIC DNA]</scope>
    <source>
        <strain evidence="5 6">CHN_HEN01</strain>
    </source>
</reference>
<feature type="domain" description="SET" evidence="4">
    <location>
        <begin position="14"/>
        <end position="412"/>
    </location>
</feature>
<proteinExistence type="predicted"/>
<dbReference type="InterPro" id="IPR046341">
    <property type="entry name" value="SET_dom_sf"/>
</dbReference>